<sequence>MVRTHKRKRNEGLPMSSPSKKEDGSVDNWSTKNSMLSYENESSENIPQTMENKHDNSGDTIDINTVQSTHPESRNKQPNNSNNETDEDKNDSDSESEIEFLLTILPPSPNIPTKTRPLAKLQSALSTPRDKRLKQPSRCMESSDSRPSSNFISPYHQQPCSFTNKDRVSPDSRQPNDHHHDPQNSLMKRTNQCSNQTMAGNVGTNPTISNDSRQTNSNRAHTANVSPLPTTENKLNLNIDSNDRRKIEDTEEEERKTTESFAGQSRFRRSAYLQSLAEICHAILWDARWRVGPQQKRLLEWEKGDDLSAIYTLAERYIPIDIPKPPHWKGASTEKTPMLVGGGSDQDESNQTTTVEKSLISLRELDYGVTANATTESHSNDSNIKDSNDLSDLNLSSDGEHAYTGDSEEEAYDRCLNLYCRLFYRKGPYFRVDDIFKYYRANLKKIQPKKAVTPEMPWKDGAEEIEKDNRKSFFRPQKKKASNSDVDPIENRVARNTICDDMLLDIDLLHGQLNEIRVFVEDWKMLHKMGLLRTFTDEEECGRTVGKNTKNGILKQDEQCQILQLLGCKKSSNDQKTNPGPISNSENLVWKQMTHQTSIQSTISPGIQRRRRRGCVLPVIKHMNATILYSWAKSVVLKASKKDCIPTANLQSLTMAVKGKLLEIVGSRTEADAFPCCSRLREQPLTTLRRCFRLYLCATSGPGNMHGDDNTAWKSLPESHSKDLTKLPLQHLIHPPGSNCWNKISCPGKDYRFKIISCNFLTAHEPLDLGCDENCGTKYDQKLVQVFPTLESFSAWEITVDLRANVDYLMTLRDVLRYNERKRSRQQNEVRSDGDNEFELNFESVSVDFHDLLTPNGRERTLRKLCVDLEPKNLAIDTLIENIENDVGKLEAGFAAETSRKLHVECDKILAVVAVIALHTLAACNIHSIEQRLLLYEKRPWLRHLRWEGCLAYILWDTVKTLECKLDGFYELAVKALCVLLFGKAAMPSELVTHTMQDATLMPLLLSRRTKGKAYERLTLDYLHHLRQMRKKKQQEATVHTKLGIKEKLTSTKRKSRDYAARKKEPTPNEVVASFNKALIEVCVERAQIPFSAIRTLARRLKSPLKKTLEGRNSPEAAELGHRYSNDSDVSLATTDTQYSDWTPTTDHAVANSITTDGDFVGRRCSYISFEENSVNRGSLNVEGLAMEFYRTGRLPVVDRSAHSGGWVGWHDEGGKVRQLWRILSSCSVLGMDSGSKENIPTLEMATIHLTPYQSAPFDLHCGAEMNTGMVARRGFYERRKHLIEAFLNEVASLKPSEVADLVYKSVQNRFVFSSGHSDPTLRLDIKQVRSLSLLAAGMGGTLLSAICRCFFYDYRHYSGGLPDLTLLRVLSEGNVVDLGEWVGEGFHPDNQKGESVLDDRDSEFLGCNKVGDSRMIRGQRKTQSSIDNQCSQEKLTMPPRLDLSWNGSPVTVECMFSEVKSANDRLDARQEDWLNILDIHGNARVCKFGGKEK</sequence>
<dbReference type="GO" id="GO:0017108">
    <property type="term" value="F:5'-flap endonuclease activity"/>
    <property type="evidence" value="ECO:0007669"/>
    <property type="project" value="TreeGrafter"/>
</dbReference>
<keyword evidence="1" id="KW-0539">Nucleus</keyword>
<dbReference type="GO" id="GO:0070336">
    <property type="term" value="F:flap-structured DNA binding"/>
    <property type="evidence" value="ECO:0007669"/>
    <property type="project" value="TreeGrafter"/>
</dbReference>
<protein>
    <recommendedName>
        <fullName evidence="1">Fanconi-associated nuclease</fullName>
        <ecNumber evidence="1">3.1.4.1</ecNumber>
    </recommendedName>
</protein>
<keyword evidence="1" id="KW-0460">Magnesium</keyword>
<keyword evidence="1" id="KW-0378">Hydrolase</keyword>
<dbReference type="EC" id="3.1.4.1" evidence="1"/>
<keyword evidence="1" id="KW-0479">Metal-binding</keyword>
<dbReference type="GO" id="GO:0008409">
    <property type="term" value="F:5'-3' exonuclease activity"/>
    <property type="evidence" value="ECO:0007669"/>
    <property type="project" value="TreeGrafter"/>
</dbReference>
<keyword evidence="1" id="KW-0540">Nuclease</keyword>
<name>A0AAD2CQB6_9STRA</name>
<dbReference type="GO" id="GO:0046872">
    <property type="term" value="F:metal ion binding"/>
    <property type="evidence" value="ECO:0007669"/>
    <property type="project" value="UniProtKB-KW"/>
</dbReference>
<dbReference type="EMBL" id="CAKOGP040001112">
    <property type="protein sequence ID" value="CAJ1942506.1"/>
    <property type="molecule type" value="Genomic_DNA"/>
</dbReference>
<feature type="region of interest" description="Disordered" evidence="2">
    <location>
        <begin position="373"/>
        <end position="392"/>
    </location>
</feature>
<comment type="catalytic activity">
    <reaction evidence="1">
        <text>Hydrolytically removes 5'-nucleotides successively from the 3'-hydroxy termini of 3'-hydroxy-terminated oligonucleotides.</text>
        <dbReference type="EC" id="3.1.4.1"/>
    </reaction>
</comment>
<dbReference type="GO" id="GO:0005634">
    <property type="term" value="C:nucleus"/>
    <property type="evidence" value="ECO:0007669"/>
    <property type="project" value="UniProtKB-SubCell"/>
</dbReference>
<feature type="region of interest" description="Disordered" evidence="2">
    <location>
        <begin position="121"/>
        <end position="262"/>
    </location>
</feature>
<comment type="similarity">
    <text evidence="1">Belongs to the FAN1 family.</text>
</comment>
<dbReference type="PANTHER" id="PTHR15749">
    <property type="entry name" value="FANCONI-ASSOCIATED NUCLEASE 1"/>
    <property type="match status" value="1"/>
</dbReference>
<feature type="compositionally biased region" description="Basic and acidic residues" evidence="2">
    <location>
        <begin position="164"/>
        <end position="182"/>
    </location>
</feature>
<comment type="subcellular location">
    <subcellularLocation>
        <location evidence="1">Nucleus</location>
    </subcellularLocation>
</comment>
<feature type="compositionally biased region" description="Polar residues" evidence="2">
    <location>
        <begin position="27"/>
        <end position="50"/>
    </location>
</feature>
<dbReference type="PANTHER" id="PTHR15749:SF4">
    <property type="entry name" value="FANCONI-ASSOCIATED NUCLEASE 1"/>
    <property type="match status" value="1"/>
</dbReference>
<gene>
    <name evidence="3" type="ORF">CYCCA115_LOCUS7981</name>
</gene>
<proteinExistence type="inferred from homology"/>
<keyword evidence="4" id="KW-1185">Reference proteome</keyword>
<evidence type="ECO:0000256" key="2">
    <source>
        <dbReference type="SAM" id="MobiDB-lite"/>
    </source>
</evidence>
<keyword evidence="1" id="KW-0227">DNA damage</keyword>
<keyword evidence="1" id="KW-0464">Manganese</keyword>
<keyword evidence="1" id="KW-0234">DNA repair</keyword>
<feature type="compositionally biased region" description="Basic and acidic residues" evidence="2">
    <location>
        <begin position="241"/>
        <end position="258"/>
    </location>
</feature>
<accession>A0AAD2CQB6</accession>
<organism evidence="3 4">
    <name type="scientific">Cylindrotheca closterium</name>
    <dbReference type="NCBI Taxonomy" id="2856"/>
    <lineage>
        <taxon>Eukaryota</taxon>
        <taxon>Sar</taxon>
        <taxon>Stramenopiles</taxon>
        <taxon>Ochrophyta</taxon>
        <taxon>Bacillariophyta</taxon>
        <taxon>Bacillariophyceae</taxon>
        <taxon>Bacillariophycidae</taxon>
        <taxon>Bacillariales</taxon>
        <taxon>Bacillariaceae</taxon>
        <taxon>Cylindrotheca</taxon>
    </lineage>
</organism>
<feature type="region of interest" description="Disordered" evidence="2">
    <location>
        <begin position="1"/>
        <end position="96"/>
    </location>
</feature>
<comment type="cofactor">
    <cofactor evidence="1">
        <name>Mg(2+)</name>
        <dbReference type="ChEBI" id="CHEBI:18420"/>
    </cofactor>
    <cofactor evidence="1">
        <name>Mn(2+)</name>
        <dbReference type="ChEBI" id="CHEBI:29035"/>
    </cofactor>
</comment>
<feature type="compositionally biased region" description="Acidic residues" evidence="2">
    <location>
        <begin position="84"/>
        <end position="96"/>
    </location>
</feature>
<feature type="compositionally biased region" description="Polar residues" evidence="2">
    <location>
        <begin position="58"/>
        <end position="70"/>
    </location>
</feature>
<dbReference type="GO" id="GO:0004528">
    <property type="term" value="F:phosphodiesterase I activity"/>
    <property type="evidence" value="ECO:0007669"/>
    <property type="project" value="UniProtKB-EC"/>
</dbReference>
<evidence type="ECO:0000313" key="4">
    <source>
        <dbReference type="Proteomes" id="UP001295423"/>
    </source>
</evidence>
<comment type="caution">
    <text evidence="3">The sequence shown here is derived from an EMBL/GenBank/DDBJ whole genome shotgun (WGS) entry which is preliminary data.</text>
</comment>
<dbReference type="GO" id="GO:0036297">
    <property type="term" value="P:interstrand cross-link repair"/>
    <property type="evidence" value="ECO:0007669"/>
    <property type="project" value="InterPro"/>
</dbReference>
<reference evidence="3" key="1">
    <citation type="submission" date="2023-08" db="EMBL/GenBank/DDBJ databases">
        <authorList>
            <person name="Audoor S."/>
            <person name="Bilcke G."/>
        </authorList>
    </citation>
    <scope>NUCLEOTIDE SEQUENCE</scope>
</reference>
<evidence type="ECO:0000313" key="3">
    <source>
        <dbReference type="EMBL" id="CAJ1942506.1"/>
    </source>
</evidence>
<feature type="compositionally biased region" description="Polar residues" evidence="2">
    <location>
        <begin position="183"/>
        <end position="240"/>
    </location>
</feature>
<dbReference type="Proteomes" id="UP001295423">
    <property type="component" value="Unassembled WGS sequence"/>
</dbReference>
<evidence type="ECO:0000256" key="1">
    <source>
        <dbReference type="RuleBase" id="RU365033"/>
    </source>
</evidence>
<dbReference type="InterPro" id="IPR033315">
    <property type="entry name" value="Fan1-like"/>
</dbReference>
<comment type="function">
    <text evidence="1">Nuclease required for the repair of DNA interstrand cross-links (ICL). Acts as a 5'-3' exonuclease that anchors at a cut end of DNA and cleaves DNA successively at every third nucleotide, allowing to excise an ICL from one strand through flanking incisions.</text>
</comment>
<feature type="compositionally biased region" description="Polar residues" evidence="2">
    <location>
        <begin position="140"/>
        <end position="163"/>
    </location>
</feature>